<evidence type="ECO:0000313" key="3">
    <source>
        <dbReference type="Proteomes" id="UP001145742"/>
    </source>
</evidence>
<feature type="region of interest" description="Disordered" evidence="1">
    <location>
        <begin position="73"/>
        <end position="98"/>
    </location>
</feature>
<sequence>MMEDHHLPKIVLYVELVPSCSKRGAPKKRYKDSLKQYLSLGQIDCHQWSTLAFNMDSWRHTIHDTAASFENARRVSLKEKRQHRKNRSLPISPKESSTVPFVTRLSYPI</sequence>
<accession>A0ABQ9CXS6</accession>
<evidence type="ECO:0000256" key="1">
    <source>
        <dbReference type="SAM" id="MobiDB-lite"/>
    </source>
</evidence>
<dbReference type="Proteomes" id="UP001145742">
    <property type="component" value="Unassembled WGS sequence"/>
</dbReference>
<reference evidence="2" key="1">
    <citation type="submission" date="2019-10" db="EMBL/GenBank/DDBJ databases">
        <authorList>
            <person name="Soares A.E.R."/>
            <person name="Aleixo A."/>
            <person name="Schneider P."/>
            <person name="Miyaki C.Y."/>
            <person name="Schneider M.P."/>
            <person name="Mello C."/>
            <person name="Vasconcelos A.T.R."/>
        </authorList>
    </citation>
    <scope>NUCLEOTIDE SEQUENCE</scope>
    <source>
        <tissue evidence="2">Muscle</tissue>
    </source>
</reference>
<organism evidence="2 3">
    <name type="scientific">Willisornis vidua</name>
    <name type="common">Xingu scale-backed antbird</name>
    <dbReference type="NCBI Taxonomy" id="1566151"/>
    <lineage>
        <taxon>Eukaryota</taxon>
        <taxon>Metazoa</taxon>
        <taxon>Chordata</taxon>
        <taxon>Craniata</taxon>
        <taxon>Vertebrata</taxon>
        <taxon>Euteleostomi</taxon>
        <taxon>Archelosauria</taxon>
        <taxon>Archosauria</taxon>
        <taxon>Dinosauria</taxon>
        <taxon>Saurischia</taxon>
        <taxon>Theropoda</taxon>
        <taxon>Coelurosauria</taxon>
        <taxon>Aves</taxon>
        <taxon>Neognathae</taxon>
        <taxon>Neoaves</taxon>
        <taxon>Telluraves</taxon>
        <taxon>Australaves</taxon>
        <taxon>Passeriformes</taxon>
        <taxon>Thamnophilidae</taxon>
        <taxon>Willisornis</taxon>
    </lineage>
</organism>
<comment type="caution">
    <text evidence="2">The sequence shown here is derived from an EMBL/GenBank/DDBJ whole genome shotgun (WGS) entry which is preliminary data.</text>
</comment>
<dbReference type="EMBL" id="WHWB01034342">
    <property type="protein sequence ID" value="KAJ7411265.1"/>
    <property type="molecule type" value="Genomic_DNA"/>
</dbReference>
<proteinExistence type="predicted"/>
<evidence type="ECO:0000313" key="2">
    <source>
        <dbReference type="EMBL" id="KAJ7411265.1"/>
    </source>
</evidence>
<gene>
    <name evidence="2" type="ORF">WISP_103565</name>
</gene>
<protein>
    <submittedName>
        <fullName evidence="2">Uncharacterized protein</fullName>
    </submittedName>
</protein>
<keyword evidence="3" id="KW-1185">Reference proteome</keyword>
<name>A0ABQ9CXS6_9PASS</name>